<evidence type="ECO:0000256" key="4">
    <source>
        <dbReference type="ARBA" id="ARBA00022692"/>
    </source>
</evidence>
<protein>
    <recommendedName>
        <fullName evidence="10">Sodium/calcium exchanger membrane region domain-containing protein</fullName>
    </recommendedName>
</protein>
<feature type="compositionally biased region" description="Basic and acidic residues" evidence="8">
    <location>
        <begin position="161"/>
        <end position="170"/>
    </location>
</feature>
<dbReference type="EMBL" id="JANAWD010000100">
    <property type="protein sequence ID" value="KAJ3487159.1"/>
    <property type="molecule type" value="Genomic_DNA"/>
</dbReference>
<accession>A0AAD5V687</accession>
<dbReference type="GO" id="GO:0015369">
    <property type="term" value="F:calcium:proton antiporter activity"/>
    <property type="evidence" value="ECO:0007669"/>
    <property type="project" value="UniProtKB-ARBA"/>
</dbReference>
<evidence type="ECO:0000259" key="10">
    <source>
        <dbReference type="Pfam" id="PF01699"/>
    </source>
</evidence>
<evidence type="ECO:0000256" key="2">
    <source>
        <dbReference type="ARBA" id="ARBA00008170"/>
    </source>
</evidence>
<feature type="transmembrane region" description="Helical" evidence="9">
    <location>
        <begin position="87"/>
        <end position="108"/>
    </location>
</feature>
<evidence type="ECO:0000256" key="9">
    <source>
        <dbReference type="SAM" id="Phobius"/>
    </source>
</evidence>
<comment type="similarity">
    <text evidence="2">Belongs to the Ca(2+):cation antiporter (CaCA) (TC 2.A.19) family.</text>
</comment>
<dbReference type="InterPro" id="IPR044880">
    <property type="entry name" value="NCX_ion-bd_dom_sf"/>
</dbReference>
<dbReference type="GO" id="GO:0000329">
    <property type="term" value="C:fungal-type vacuole membrane"/>
    <property type="evidence" value="ECO:0007669"/>
    <property type="project" value="TreeGrafter"/>
</dbReference>
<dbReference type="GO" id="GO:0012505">
    <property type="term" value="C:endomembrane system"/>
    <property type="evidence" value="ECO:0007669"/>
    <property type="project" value="UniProtKB-SubCell"/>
</dbReference>
<feature type="transmembrane region" description="Helical" evidence="9">
    <location>
        <begin position="12"/>
        <end position="35"/>
    </location>
</feature>
<evidence type="ECO:0000256" key="6">
    <source>
        <dbReference type="ARBA" id="ARBA00023065"/>
    </source>
</evidence>
<keyword evidence="7 9" id="KW-0472">Membrane</keyword>
<keyword evidence="6" id="KW-0406">Ion transport</keyword>
<keyword evidence="12" id="KW-1185">Reference proteome</keyword>
<feature type="transmembrane region" description="Helical" evidence="9">
    <location>
        <begin position="56"/>
        <end position="75"/>
    </location>
</feature>
<dbReference type="Proteomes" id="UP001212997">
    <property type="component" value="Unassembled WGS sequence"/>
</dbReference>
<evidence type="ECO:0000256" key="1">
    <source>
        <dbReference type="ARBA" id="ARBA00004127"/>
    </source>
</evidence>
<feature type="transmembrane region" description="Helical" evidence="9">
    <location>
        <begin position="180"/>
        <end position="201"/>
    </location>
</feature>
<gene>
    <name evidence="11" type="ORF">NLI96_g3744</name>
</gene>
<reference evidence="11" key="1">
    <citation type="submission" date="2022-07" db="EMBL/GenBank/DDBJ databases">
        <title>Genome Sequence of Physisporinus lineatus.</title>
        <authorList>
            <person name="Buettner E."/>
        </authorList>
    </citation>
    <scope>NUCLEOTIDE SEQUENCE</scope>
    <source>
        <strain evidence="11">VT162</strain>
    </source>
</reference>
<sequence>MNQYQKLLSLTPSILVVVGSILSNLLLVLGMCFFAGGTRFSEQGFGVSATQLNSSLLTVSVIGVLLPAAFHFAAGDFINDPEEGKDILSVSHGSAIILLFIYLCYLFFQLATHKNLYEDNHSDVARSTNYSRPASSFFSFKKTNGSSATHSTTEVVQNGDAESHPPSVEKNEEEEIETPLLGPWATIWLLVVVTACVALTAECLVDSIDGLTESGGISKEFVGLILLPIVGNAAGMFILRMFGVALQFDEAPLFQPSSLR</sequence>
<organism evidence="11 12">
    <name type="scientific">Meripilus lineatus</name>
    <dbReference type="NCBI Taxonomy" id="2056292"/>
    <lineage>
        <taxon>Eukaryota</taxon>
        <taxon>Fungi</taxon>
        <taxon>Dikarya</taxon>
        <taxon>Basidiomycota</taxon>
        <taxon>Agaricomycotina</taxon>
        <taxon>Agaricomycetes</taxon>
        <taxon>Polyporales</taxon>
        <taxon>Meripilaceae</taxon>
        <taxon>Meripilus</taxon>
    </lineage>
</organism>
<evidence type="ECO:0000256" key="7">
    <source>
        <dbReference type="ARBA" id="ARBA00023136"/>
    </source>
</evidence>
<feature type="domain" description="Sodium/calcium exchanger membrane region" evidence="10">
    <location>
        <begin position="187"/>
        <end position="234"/>
    </location>
</feature>
<proteinExistence type="inferred from homology"/>
<evidence type="ECO:0000313" key="12">
    <source>
        <dbReference type="Proteomes" id="UP001212997"/>
    </source>
</evidence>
<dbReference type="PANTHER" id="PTHR31503">
    <property type="entry name" value="VACUOLAR CALCIUM ION TRANSPORTER"/>
    <property type="match status" value="1"/>
</dbReference>
<comment type="caution">
    <text evidence="11">The sequence shown here is derived from an EMBL/GenBank/DDBJ whole genome shotgun (WGS) entry which is preliminary data.</text>
</comment>
<dbReference type="Pfam" id="PF01699">
    <property type="entry name" value="Na_Ca_ex"/>
    <property type="match status" value="2"/>
</dbReference>
<feature type="compositionally biased region" description="Polar residues" evidence="8">
    <location>
        <begin position="142"/>
        <end position="156"/>
    </location>
</feature>
<dbReference type="AlphaFoldDB" id="A0AAD5V687"/>
<dbReference type="PANTHER" id="PTHR31503:SF20">
    <property type="entry name" value="CA(2+)_H(+) EXCHANGER, PUTATIVE (EUROFUNG)-RELATED"/>
    <property type="match status" value="1"/>
</dbReference>
<evidence type="ECO:0000256" key="8">
    <source>
        <dbReference type="SAM" id="MobiDB-lite"/>
    </source>
</evidence>
<dbReference type="Gene3D" id="1.20.1420.30">
    <property type="entry name" value="NCX, central ion-binding region"/>
    <property type="match status" value="1"/>
</dbReference>
<comment type="subcellular location">
    <subcellularLocation>
        <location evidence="1">Endomembrane system</location>
        <topology evidence="1">Multi-pass membrane protein</topology>
    </subcellularLocation>
</comment>
<name>A0AAD5V687_9APHY</name>
<dbReference type="InterPro" id="IPR004837">
    <property type="entry name" value="NaCa_Exmemb"/>
</dbReference>
<dbReference type="InterPro" id="IPR004713">
    <property type="entry name" value="CaH_exchang"/>
</dbReference>
<keyword evidence="5 9" id="KW-1133">Transmembrane helix</keyword>
<evidence type="ECO:0000313" key="11">
    <source>
        <dbReference type="EMBL" id="KAJ3487159.1"/>
    </source>
</evidence>
<feature type="region of interest" description="Disordered" evidence="8">
    <location>
        <begin position="142"/>
        <end position="175"/>
    </location>
</feature>
<dbReference type="GO" id="GO:0006874">
    <property type="term" value="P:intracellular calcium ion homeostasis"/>
    <property type="evidence" value="ECO:0007669"/>
    <property type="project" value="TreeGrafter"/>
</dbReference>
<keyword evidence="4 9" id="KW-0812">Transmembrane</keyword>
<evidence type="ECO:0000256" key="5">
    <source>
        <dbReference type="ARBA" id="ARBA00022989"/>
    </source>
</evidence>
<evidence type="ECO:0000256" key="3">
    <source>
        <dbReference type="ARBA" id="ARBA00022448"/>
    </source>
</evidence>
<keyword evidence="3" id="KW-0813">Transport</keyword>
<feature type="transmembrane region" description="Helical" evidence="9">
    <location>
        <begin position="221"/>
        <end position="239"/>
    </location>
</feature>
<feature type="domain" description="Sodium/calcium exchanger membrane region" evidence="10">
    <location>
        <begin position="15"/>
        <end position="110"/>
    </location>
</feature>